<evidence type="ECO:0000256" key="6">
    <source>
        <dbReference type="ARBA" id="ARBA00022975"/>
    </source>
</evidence>
<comment type="subcellular location">
    <subcellularLocation>
        <location evidence="9">Cytoplasm</location>
    </subcellularLocation>
    <subcellularLocation>
        <location evidence="9">Nucleus</location>
    </subcellularLocation>
</comment>
<comment type="domain">
    <text evidence="9">Consists of three domains, a large central CORE domain and two small peripheral domains, NMPbind and LID, which undergo movements during catalysis. The LID domain closes over the site of phosphoryl transfer upon ATP binding. Assembling and dissambling the active center during each catalytic cycle provides an effective means to prevent ATP hydrolysis.</text>
</comment>
<keyword evidence="6 9" id="KW-0665">Pyrimidine biosynthesis</keyword>
<dbReference type="PRINTS" id="PR00094">
    <property type="entry name" value="ADENYLTKNASE"/>
</dbReference>
<evidence type="ECO:0000256" key="10">
    <source>
        <dbReference type="SAM" id="MobiDB-lite"/>
    </source>
</evidence>
<comment type="subunit">
    <text evidence="9">Monomer.</text>
</comment>
<reference evidence="11" key="1">
    <citation type="submission" date="2016-03" db="EMBL/GenBank/DDBJ databases">
        <title>Mechanisms controlling the formation of the plant cell surface in tip-growing cells are functionally conserved among land plants.</title>
        <authorList>
            <person name="Honkanen S."/>
            <person name="Jones V.A."/>
            <person name="Morieri G."/>
            <person name="Champion C."/>
            <person name="Hetherington A.J."/>
            <person name="Kelly S."/>
            <person name="Saint-Marcoux D."/>
            <person name="Proust H."/>
            <person name="Prescott H."/>
            <person name="Dolan L."/>
        </authorList>
    </citation>
    <scope>NUCLEOTIDE SEQUENCE [LARGE SCALE GENOMIC DNA]</scope>
    <source>
        <tissue evidence="11">Whole gametophyte</tissue>
    </source>
</reference>
<feature type="binding site" evidence="9">
    <location>
        <begin position="118"/>
        <end position="123"/>
    </location>
    <ligand>
        <name>ATP</name>
        <dbReference type="ChEBI" id="CHEBI:30616"/>
    </ligand>
</feature>
<dbReference type="HAMAP" id="MF_03172">
    <property type="entry name" value="Adenylate_kinase_UMP_CMP_kin"/>
    <property type="match status" value="1"/>
</dbReference>
<dbReference type="EC" id="2.7.4.14" evidence="9"/>
<comment type="catalytic activity">
    <reaction evidence="9">
        <text>CMP + ATP = CDP + ADP</text>
        <dbReference type="Rhea" id="RHEA:11600"/>
        <dbReference type="ChEBI" id="CHEBI:30616"/>
        <dbReference type="ChEBI" id="CHEBI:58069"/>
        <dbReference type="ChEBI" id="CHEBI:60377"/>
        <dbReference type="ChEBI" id="CHEBI:456216"/>
        <dbReference type="EC" id="2.7.4.14"/>
    </reaction>
</comment>
<feature type="binding site" evidence="9">
    <location>
        <position position="246"/>
    </location>
    <ligand>
        <name>a ribonucleoside 5'-phosphate</name>
        <dbReference type="ChEBI" id="CHEBI:58043"/>
    </ligand>
</feature>
<comment type="caution">
    <text evidence="9">Lacks conserved residue(s) required for the propagation of feature annotation.</text>
</comment>
<comment type="function">
    <text evidence="9">Catalyzes the phosphorylation of pyrimidine nucleoside monophosphates at the expense of ATP. Plays an important role in de novo pyrimidine nucleotide biosynthesis. Has preference for UMP and CMP as phosphate acceptors.</text>
</comment>
<feature type="compositionally biased region" description="Basic and acidic residues" evidence="10">
    <location>
        <begin position="89"/>
        <end position="100"/>
    </location>
</feature>
<dbReference type="GO" id="GO:0005737">
    <property type="term" value="C:cytoplasm"/>
    <property type="evidence" value="ECO:0007669"/>
    <property type="project" value="UniProtKB-SubCell"/>
</dbReference>
<dbReference type="EMBL" id="LVLJ01000498">
    <property type="protein sequence ID" value="OAE33816.1"/>
    <property type="molecule type" value="Genomic_DNA"/>
</dbReference>
<dbReference type="PROSITE" id="PS00113">
    <property type="entry name" value="ADENYLATE_KINASE"/>
    <property type="match status" value="1"/>
</dbReference>
<dbReference type="InterPro" id="IPR006266">
    <property type="entry name" value="UMP_CMP_kinase"/>
</dbReference>
<feature type="binding site" evidence="9">
    <location>
        <position position="144"/>
    </location>
    <ligand>
        <name>a ribonucleoside 5'-phosphate</name>
        <dbReference type="ChEBI" id="CHEBI:58043"/>
    </ligand>
</feature>
<keyword evidence="5 9" id="KW-0067">ATP-binding</keyword>
<organism evidence="11 12">
    <name type="scientific">Marchantia polymorpha subsp. ruderalis</name>
    <dbReference type="NCBI Taxonomy" id="1480154"/>
    <lineage>
        <taxon>Eukaryota</taxon>
        <taxon>Viridiplantae</taxon>
        <taxon>Streptophyta</taxon>
        <taxon>Embryophyta</taxon>
        <taxon>Marchantiophyta</taxon>
        <taxon>Marchantiopsida</taxon>
        <taxon>Marchantiidae</taxon>
        <taxon>Marchantiales</taxon>
        <taxon>Marchantiaceae</taxon>
        <taxon>Marchantia</taxon>
    </lineage>
</organism>
<keyword evidence="7 9" id="KW-0539">Nucleus</keyword>
<dbReference type="FunFam" id="3.40.50.300:FF:000315">
    <property type="entry name" value="Adenylate kinase 1"/>
    <property type="match status" value="1"/>
</dbReference>
<evidence type="ECO:0000256" key="8">
    <source>
        <dbReference type="ARBA" id="ARBA00048116"/>
    </source>
</evidence>
<keyword evidence="12" id="KW-1185">Reference proteome</keyword>
<keyword evidence="1 9" id="KW-0963">Cytoplasm</keyword>
<evidence type="ECO:0000256" key="5">
    <source>
        <dbReference type="ARBA" id="ARBA00022840"/>
    </source>
</evidence>
<evidence type="ECO:0000256" key="7">
    <source>
        <dbReference type="ARBA" id="ARBA00023242"/>
    </source>
</evidence>
<dbReference type="SUPFAM" id="SSF52540">
    <property type="entry name" value="P-loop containing nucleoside triphosphate hydrolases"/>
    <property type="match status" value="1"/>
</dbReference>
<evidence type="ECO:0000256" key="4">
    <source>
        <dbReference type="ARBA" id="ARBA00022777"/>
    </source>
</evidence>
<dbReference type="InterPro" id="IPR033690">
    <property type="entry name" value="Adenylat_kinase_CS"/>
</dbReference>
<comment type="cofactor">
    <cofactor evidence="9">
        <name>Mg(2+)</name>
        <dbReference type="ChEBI" id="CHEBI:18420"/>
    </cofactor>
    <text evidence="9">Binds 1 Mg(2+) ion per monomer.</text>
</comment>
<evidence type="ECO:0000256" key="3">
    <source>
        <dbReference type="ARBA" id="ARBA00022741"/>
    </source>
</evidence>
<feature type="binding site" evidence="9">
    <location>
        <position position="231"/>
    </location>
    <ligand>
        <name>ATP</name>
        <dbReference type="ChEBI" id="CHEBI:30616"/>
    </ligand>
</feature>
<keyword evidence="3 9" id="KW-0547">Nucleotide-binding</keyword>
<comment type="caution">
    <text evidence="11">The sequence shown here is derived from an EMBL/GenBank/DDBJ whole genome shotgun (WGS) entry which is preliminary data.</text>
</comment>
<evidence type="ECO:0000256" key="2">
    <source>
        <dbReference type="ARBA" id="ARBA00022679"/>
    </source>
</evidence>
<dbReference type="Pfam" id="PF00406">
    <property type="entry name" value="ADK"/>
    <property type="match status" value="1"/>
</dbReference>
<dbReference type="GO" id="GO:0036430">
    <property type="term" value="F:CMP kinase activity"/>
    <property type="evidence" value="ECO:0007669"/>
    <property type="project" value="RHEA"/>
</dbReference>
<evidence type="ECO:0000313" key="12">
    <source>
        <dbReference type="Proteomes" id="UP000077202"/>
    </source>
</evidence>
<dbReference type="PANTHER" id="PTHR23359">
    <property type="entry name" value="NUCLEOTIDE KINASE"/>
    <property type="match status" value="1"/>
</dbReference>
<feature type="binding site" evidence="9">
    <location>
        <begin position="165"/>
        <end position="167"/>
    </location>
    <ligand>
        <name>a ribonucleoside 5'-phosphate</name>
        <dbReference type="ChEBI" id="CHEBI:58043"/>
    </ligand>
</feature>
<evidence type="ECO:0000313" key="11">
    <source>
        <dbReference type="EMBL" id="OAE33816.1"/>
    </source>
</evidence>
<keyword evidence="2 9" id="KW-0808">Transferase</keyword>
<dbReference type="GO" id="GO:0006207">
    <property type="term" value="P:'de novo' pyrimidine nucleobase biosynthetic process"/>
    <property type="evidence" value="ECO:0007669"/>
    <property type="project" value="InterPro"/>
</dbReference>
<comment type="catalytic activity">
    <reaction evidence="8 9">
        <text>UMP + ATP = UDP + ADP</text>
        <dbReference type="Rhea" id="RHEA:24400"/>
        <dbReference type="ChEBI" id="CHEBI:30616"/>
        <dbReference type="ChEBI" id="CHEBI:57865"/>
        <dbReference type="ChEBI" id="CHEBI:58223"/>
        <dbReference type="ChEBI" id="CHEBI:456216"/>
        <dbReference type="EC" id="2.7.4.14"/>
    </reaction>
</comment>
<protein>
    <recommendedName>
        <fullName evidence="9">UMP-CMP kinase</fullName>
        <ecNumber evidence="9">2.7.4.14</ecNumber>
    </recommendedName>
    <alternativeName>
        <fullName evidence="9">Deoxycytidylate kinase</fullName>
        <shortName evidence="9">CK</shortName>
        <shortName evidence="9">dCMP kinase</shortName>
    </alternativeName>
    <alternativeName>
        <fullName evidence="9">Uridine monophosphate/cytidine monophosphate kinase</fullName>
        <shortName evidence="9">UMP/CMP kinase</shortName>
        <shortName evidence="9">UMP/CMPK</shortName>
    </alternativeName>
</protein>
<dbReference type="HAMAP" id="MF_00235">
    <property type="entry name" value="Adenylate_kinase_Adk"/>
    <property type="match status" value="1"/>
</dbReference>
<gene>
    <name evidence="11" type="ORF">AXG93_1193s1130</name>
</gene>
<feature type="binding site" evidence="9">
    <location>
        <position position="274"/>
    </location>
    <ligand>
        <name>ATP</name>
        <dbReference type="ChEBI" id="CHEBI:30616"/>
    </ligand>
</feature>
<dbReference type="InterPro" id="IPR027417">
    <property type="entry name" value="P-loop_NTPase"/>
</dbReference>
<proteinExistence type="inferred from homology"/>
<evidence type="ECO:0000256" key="1">
    <source>
        <dbReference type="ARBA" id="ARBA00022490"/>
    </source>
</evidence>
<dbReference type="InterPro" id="IPR000850">
    <property type="entry name" value="Adenylat/UMP-CMP_kin"/>
</dbReference>
<dbReference type="AlphaFoldDB" id="A0A176WNJ5"/>
<keyword evidence="4 9" id="KW-0418">Kinase</keyword>
<dbReference type="Proteomes" id="UP000077202">
    <property type="component" value="Unassembled WGS sequence"/>
</dbReference>
<evidence type="ECO:0000256" key="9">
    <source>
        <dbReference type="HAMAP-Rule" id="MF_03172"/>
    </source>
</evidence>
<dbReference type="GO" id="GO:0033862">
    <property type="term" value="F:UMP kinase activity"/>
    <property type="evidence" value="ECO:0007669"/>
    <property type="project" value="RHEA"/>
</dbReference>
<comment type="similarity">
    <text evidence="9">Belongs to the adenylate kinase family. UMP-CMP kinase subfamily.</text>
</comment>
<dbReference type="GO" id="GO:0005634">
    <property type="term" value="C:nucleus"/>
    <property type="evidence" value="ECO:0007669"/>
    <property type="project" value="UniProtKB-SubCell"/>
</dbReference>
<dbReference type="Gene3D" id="3.40.50.300">
    <property type="entry name" value="P-loop containing nucleotide triphosphate hydrolases"/>
    <property type="match status" value="1"/>
</dbReference>
<dbReference type="NCBIfam" id="TIGR01359">
    <property type="entry name" value="UMP_CMP_kin_fam"/>
    <property type="match status" value="1"/>
</dbReference>
<dbReference type="GO" id="GO:0006221">
    <property type="term" value="P:pyrimidine nucleotide biosynthetic process"/>
    <property type="evidence" value="ECO:0007669"/>
    <property type="project" value="UniProtKB-UniRule"/>
</dbReference>
<feature type="binding site" evidence="9">
    <location>
        <position position="235"/>
    </location>
    <ligand>
        <name>a ribonucleoside 5'-phosphate</name>
        <dbReference type="ChEBI" id="CHEBI:58043"/>
    </ligand>
</feature>
<feature type="region of interest" description="Disordered" evidence="10">
    <location>
        <begin position="83"/>
        <end position="102"/>
    </location>
</feature>
<dbReference type="CDD" id="cd01428">
    <property type="entry name" value="ADK"/>
    <property type="match status" value="1"/>
</dbReference>
<sequence>MTSRGRVFARTILRSISQYRDHNVPAAASAANLIKDEVNLARPRSTGLLSGTSERSVLDKAQGGPVWFYAAAGLMAFSTTTVGSASPHTDAEEKGKDFGKIDNTSSRPRVVFVLGGPGSGKGTQCAKIVDNYGFIHLSAGDLLRAEIKSGSPNGNMIQNMIKDGKIVPSEVTVKLLLKAMNEATTDKFLIDGFPRNEENRLAFEKVTGLEPEFILYFDCPLTEMEKRLLGRNEGRVDDNIDTIRKRFKVFIESSLPVIDHYDKLGKTRKVNATKTREEVFKTIEPLFKPFLEKSSCDGLNQTIMQYSSGSAVRD</sequence>
<feature type="binding site" evidence="9">
    <location>
        <position position="199"/>
    </location>
    <ligand>
        <name>CMP</name>
        <dbReference type="ChEBI" id="CHEBI:60377"/>
    </ligand>
</feature>
<feature type="binding site" evidence="9">
    <location>
        <begin position="192"/>
        <end position="195"/>
    </location>
    <ligand>
        <name>a ribonucleoside 5'-phosphate</name>
        <dbReference type="ChEBI" id="CHEBI:58043"/>
    </ligand>
</feature>
<accession>A0A176WNJ5</accession>
<dbReference type="GO" id="GO:0036431">
    <property type="term" value="F:dCMP kinase activity"/>
    <property type="evidence" value="ECO:0007669"/>
    <property type="project" value="RHEA"/>
</dbReference>
<dbReference type="GO" id="GO:0005524">
    <property type="term" value="F:ATP binding"/>
    <property type="evidence" value="ECO:0007669"/>
    <property type="project" value="UniProtKB-KW"/>
</dbReference>
<comment type="catalytic activity">
    <reaction evidence="9">
        <text>dCMP + ATP = dCDP + ADP</text>
        <dbReference type="Rhea" id="RHEA:25094"/>
        <dbReference type="ChEBI" id="CHEBI:30616"/>
        <dbReference type="ChEBI" id="CHEBI:57566"/>
        <dbReference type="ChEBI" id="CHEBI:58593"/>
        <dbReference type="ChEBI" id="CHEBI:456216"/>
        <dbReference type="EC" id="2.7.4.14"/>
    </reaction>
</comment>
<name>A0A176WNJ5_MARPO</name>